<keyword evidence="2" id="KW-1185">Reference proteome</keyword>
<sequence>MTDILFAALIVVAMLCMRFTELFFEKVWPLIELAVRQRLERPEQRP</sequence>
<name>A0A318EGK2_9GAMM</name>
<dbReference type="AlphaFoldDB" id="A0A318EGK2"/>
<organism evidence="1 2">
    <name type="scientific">Sinimarinibacterium flocculans</name>
    <dbReference type="NCBI Taxonomy" id="985250"/>
    <lineage>
        <taxon>Bacteria</taxon>
        <taxon>Pseudomonadati</taxon>
        <taxon>Pseudomonadota</taxon>
        <taxon>Gammaproteobacteria</taxon>
        <taxon>Nevskiales</taxon>
        <taxon>Nevskiaceae</taxon>
        <taxon>Sinimarinibacterium</taxon>
    </lineage>
</organism>
<accession>A0A318EGK2</accession>
<comment type="caution">
    <text evidence="1">The sequence shown here is derived from an EMBL/GenBank/DDBJ whole genome shotgun (WGS) entry which is preliminary data.</text>
</comment>
<evidence type="ECO:0000313" key="2">
    <source>
        <dbReference type="Proteomes" id="UP000248330"/>
    </source>
</evidence>
<proteinExistence type="predicted"/>
<protein>
    <submittedName>
        <fullName evidence="1">Uncharacterized protein</fullName>
    </submittedName>
</protein>
<evidence type="ECO:0000313" key="1">
    <source>
        <dbReference type="EMBL" id="PXV71070.1"/>
    </source>
</evidence>
<dbReference type="RefSeq" id="WP_170123833.1">
    <property type="nucleotide sequence ID" value="NZ_CAKZQT010000031.1"/>
</dbReference>
<reference evidence="1 2" key="1">
    <citation type="submission" date="2018-04" db="EMBL/GenBank/DDBJ databases">
        <title>Genomic Encyclopedia of Type Strains, Phase IV (KMG-IV): sequencing the most valuable type-strain genomes for metagenomic binning, comparative biology and taxonomic classification.</title>
        <authorList>
            <person name="Goeker M."/>
        </authorList>
    </citation>
    <scope>NUCLEOTIDE SEQUENCE [LARGE SCALE GENOMIC DNA]</scope>
    <source>
        <strain evidence="1 2">DSM 104150</strain>
    </source>
</reference>
<dbReference type="Proteomes" id="UP000248330">
    <property type="component" value="Unassembled WGS sequence"/>
</dbReference>
<gene>
    <name evidence="1" type="ORF">C8D93_101108</name>
</gene>
<dbReference type="EMBL" id="QICN01000001">
    <property type="protein sequence ID" value="PXV71070.1"/>
    <property type="molecule type" value="Genomic_DNA"/>
</dbReference>